<name>A0A6A5QWN9_AMPQU</name>
<keyword evidence="2" id="KW-1185">Reference proteome</keyword>
<evidence type="ECO:0000313" key="1">
    <source>
        <dbReference type="EMBL" id="KAF1920145.1"/>
    </source>
</evidence>
<protein>
    <submittedName>
        <fullName evidence="1">Uncharacterized protein</fullName>
    </submittedName>
</protein>
<dbReference type="EMBL" id="ML979132">
    <property type="protein sequence ID" value="KAF1920145.1"/>
    <property type="molecule type" value="Genomic_DNA"/>
</dbReference>
<dbReference type="AlphaFoldDB" id="A0A6A5QWN9"/>
<sequence>MAMQWSISCLRWSNTNHRHCLSARGYWQDAGDANVKRYAPYRRSSRPATHALPARRRTTPSLASMTGQSKLFLILVIEDDSAVRCRYAPQHMAALDEPVYLWCCSPVPPWIEFPVKALYELGKGRTAYKLSTCSVCHPASSHIASDSSRAHYCSGEKLSWRPRRLVCQVHAA</sequence>
<gene>
    <name evidence="1" type="ORF">BDU57DRAFT_4672</name>
</gene>
<accession>A0A6A5QWN9</accession>
<dbReference type="Proteomes" id="UP000800096">
    <property type="component" value="Unassembled WGS sequence"/>
</dbReference>
<proteinExistence type="predicted"/>
<evidence type="ECO:0000313" key="2">
    <source>
        <dbReference type="Proteomes" id="UP000800096"/>
    </source>
</evidence>
<reference evidence="1" key="1">
    <citation type="journal article" date="2020" name="Stud. Mycol.">
        <title>101 Dothideomycetes genomes: a test case for predicting lifestyles and emergence of pathogens.</title>
        <authorList>
            <person name="Haridas S."/>
            <person name="Albert R."/>
            <person name="Binder M."/>
            <person name="Bloem J."/>
            <person name="Labutti K."/>
            <person name="Salamov A."/>
            <person name="Andreopoulos B."/>
            <person name="Baker S."/>
            <person name="Barry K."/>
            <person name="Bills G."/>
            <person name="Bluhm B."/>
            <person name="Cannon C."/>
            <person name="Castanera R."/>
            <person name="Culley D."/>
            <person name="Daum C."/>
            <person name="Ezra D."/>
            <person name="Gonzalez J."/>
            <person name="Henrissat B."/>
            <person name="Kuo A."/>
            <person name="Liang C."/>
            <person name="Lipzen A."/>
            <person name="Lutzoni F."/>
            <person name="Magnuson J."/>
            <person name="Mondo S."/>
            <person name="Nolan M."/>
            <person name="Ohm R."/>
            <person name="Pangilinan J."/>
            <person name="Park H.-J."/>
            <person name="Ramirez L."/>
            <person name="Alfaro M."/>
            <person name="Sun H."/>
            <person name="Tritt A."/>
            <person name="Yoshinaga Y."/>
            <person name="Zwiers L.-H."/>
            <person name="Turgeon B."/>
            <person name="Goodwin S."/>
            <person name="Spatafora J."/>
            <person name="Crous P."/>
            <person name="Grigoriev I."/>
        </authorList>
    </citation>
    <scope>NUCLEOTIDE SEQUENCE</scope>
    <source>
        <strain evidence="1">HMLAC05119</strain>
    </source>
</reference>
<organism evidence="1 2">
    <name type="scientific">Ampelomyces quisqualis</name>
    <name type="common">Powdery mildew agent</name>
    <dbReference type="NCBI Taxonomy" id="50730"/>
    <lineage>
        <taxon>Eukaryota</taxon>
        <taxon>Fungi</taxon>
        <taxon>Dikarya</taxon>
        <taxon>Ascomycota</taxon>
        <taxon>Pezizomycotina</taxon>
        <taxon>Dothideomycetes</taxon>
        <taxon>Pleosporomycetidae</taxon>
        <taxon>Pleosporales</taxon>
        <taxon>Pleosporineae</taxon>
        <taxon>Phaeosphaeriaceae</taxon>
        <taxon>Ampelomyces</taxon>
    </lineage>
</organism>